<sequence length="35" mass="4222">MQYIIDHSNNLIAFQVPFNLLLKHQPIQNIFKRVQ</sequence>
<protein>
    <submittedName>
        <fullName evidence="1">Uncharacterized protein</fullName>
    </submittedName>
</protein>
<dbReference type="AlphaFoldDB" id="G2YE87"/>
<proteinExistence type="predicted"/>
<organism evidence="1 2">
    <name type="scientific">Botryotinia fuckeliana (strain T4)</name>
    <name type="common">Noble rot fungus</name>
    <name type="synonym">Botrytis cinerea</name>
    <dbReference type="NCBI Taxonomy" id="999810"/>
    <lineage>
        <taxon>Eukaryota</taxon>
        <taxon>Fungi</taxon>
        <taxon>Dikarya</taxon>
        <taxon>Ascomycota</taxon>
        <taxon>Pezizomycotina</taxon>
        <taxon>Leotiomycetes</taxon>
        <taxon>Helotiales</taxon>
        <taxon>Sclerotiniaceae</taxon>
        <taxon>Botrytis</taxon>
    </lineage>
</organism>
<dbReference type="Proteomes" id="UP000008177">
    <property type="component" value="Unplaced contigs"/>
</dbReference>
<dbReference type="EMBL" id="FQ790322">
    <property type="protein sequence ID" value="CCD50085.1"/>
    <property type="molecule type" value="Genomic_DNA"/>
</dbReference>
<reference evidence="2" key="1">
    <citation type="journal article" date="2011" name="PLoS Genet.">
        <title>Genomic analysis of the necrotrophic fungal pathogens Sclerotinia sclerotiorum and Botrytis cinerea.</title>
        <authorList>
            <person name="Amselem J."/>
            <person name="Cuomo C.A."/>
            <person name="van Kan J.A."/>
            <person name="Viaud M."/>
            <person name="Benito E.P."/>
            <person name="Couloux A."/>
            <person name="Coutinho P.M."/>
            <person name="de Vries R.P."/>
            <person name="Dyer P.S."/>
            <person name="Fillinger S."/>
            <person name="Fournier E."/>
            <person name="Gout L."/>
            <person name="Hahn M."/>
            <person name="Kohn L."/>
            <person name="Lapalu N."/>
            <person name="Plummer K.M."/>
            <person name="Pradier J.M."/>
            <person name="Quevillon E."/>
            <person name="Sharon A."/>
            <person name="Simon A."/>
            <person name="ten Have A."/>
            <person name="Tudzynski B."/>
            <person name="Tudzynski P."/>
            <person name="Wincker P."/>
            <person name="Andrew M."/>
            <person name="Anthouard V."/>
            <person name="Beever R.E."/>
            <person name="Beffa R."/>
            <person name="Benoit I."/>
            <person name="Bouzid O."/>
            <person name="Brault B."/>
            <person name="Chen Z."/>
            <person name="Choquer M."/>
            <person name="Collemare J."/>
            <person name="Cotton P."/>
            <person name="Danchin E.G."/>
            <person name="Da Silva C."/>
            <person name="Gautier A."/>
            <person name="Giraud C."/>
            <person name="Giraud T."/>
            <person name="Gonzalez C."/>
            <person name="Grossetete S."/>
            <person name="Guldener U."/>
            <person name="Henrissat B."/>
            <person name="Howlett B.J."/>
            <person name="Kodira C."/>
            <person name="Kretschmer M."/>
            <person name="Lappartient A."/>
            <person name="Leroch M."/>
            <person name="Levis C."/>
            <person name="Mauceli E."/>
            <person name="Neuveglise C."/>
            <person name="Oeser B."/>
            <person name="Pearson M."/>
            <person name="Poulain J."/>
            <person name="Poussereau N."/>
            <person name="Quesneville H."/>
            <person name="Rascle C."/>
            <person name="Schumacher J."/>
            <person name="Segurens B."/>
            <person name="Sexton A."/>
            <person name="Silva E."/>
            <person name="Sirven C."/>
            <person name="Soanes D.M."/>
            <person name="Talbot N.J."/>
            <person name="Templeton M."/>
            <person name="Yandava C."/>
            <person name="Yarden O."/>
            <person name="Zeng Q."/>
            <person name="Rollins J.A."/>
            <person name="Lebrun M.H."/>
            <person name="Dickman M."/>
        </authorList>
    </citation>
    <scope>NUCLEOTIDE SEQUENCE [LARGE SCALE GENOMIC DNA]</scope>
    <source>
        <strain evidence="2">T4</strain>
    </source>
</reference>
<evidence type="ECO:0000313" key="1">
    <source>
        <dbReference type="EMBL" id="CCD50085.1"/>
    </source>
</evidence>
<accession>G2YE87</accession>
<name>G2YE87_BOTF4</name>
<evidence type="ECO:0000313" key="2">
    <source>
        <dbReference type="Proteomes" id="UP000008177"/>
    </source>
</evidence>
<dbReference type="InParanoid" id="G2YE87"/>
<gene>
    <name evidence="1" type="ORF">BofuT4_P093570.1</name>
</gene>
<dbReference type="HOGENOM" id="CLU_3368386_0_0_1"/>